<name>A0A1I1G8D5_9GAMM</name>
<comment type="subcellular location">
    <subcellularLocation>
        <location evidence="1">Cell membrane</location>
        <topology evidence="1">Multi-pass membrane protein</topology>
    </subcellularLocation>
</comment>
<gene>
    <name evidence="8" type="ORF">SAMN05660443_1343</name>
</gene>
<keyword evidence="8" id="KW-0645">Protease</keyword>
<evidence type="ECO:0000256" key="5">
    <source>
        <dbReference type="ARBA" id="ARBA00022989"/>
    </source>
</evidence>
<keyword evidence="5 7" id="KW-1133">Transmembrane helix</keyword>
<dbReference type="Proteomes" id="UP000199058">
    <property type="component" value="Unassembled WGS sequence"/>
</dbReference>
<evidence type="ECO:0000256" key="6">
    <source>
        <dbReference type="ARBA" id="ARBA00023136"/>
    </source>
</evidence>
<dbReference type="PROSITE" id="PS01243">
    <property type="entry name" value="BI1"/>
    <property type="match status" value="1"/>
</dbReference>
<keyword evidence="4 7" id="KW-0812">Transmembrane</keyword>
<protein>
    <submittedName>
        <fullName evidence="8">Modulator of FtsH protease</fullName>
    </submittedName>
</protein>
<feature type="transmembrane region" description="Helical" evidence="7">
    <location>
        <begin position="136"/>
        <end position="157"/>
    </location>
</feature>
<dbReference type="AlphaFoldDB" id="A0A1I1G8D5"/>
<dbReference type="InterPro" id="IPR006214">
    <property type="entry name" value="Bax_inhibitor_1-related"/>
</dbReference>
<keyword evidence="8" id="KW-0378">Hydrolase</keyword>
<keyword evidence="3" id="KW-1003">Cell membrane</keyword>
<feature type="transmembrane region" description="Helical" evidence="7">
    <location>
        <begin position="108"/>
        <end position="129"/>
    </location>
</feature>
<evidence type="ECO:0000256" key="2">
    <source>
        <dbReference type="ARBA" id="ARBA00010350"/>
    </source>
</evidence>
<dbReference type="GO" id="GO:0005886">
    <property type="term" value="C:plasma membrane"/>
    <property type="evidence" value="ECO:0007669"/>
    <property type="project" value="UniProtKB-SubCell"/>
</dbReference>
<dbReference type="CDD" id="cd10433">
    <property type="entry name" value="YccA_like"/>
    <property type="match status" value="1"/>
</dbReference>
<comment type="similarity">
    <text evidence="2 7">Belongs to the BI1 family.</text>
</comment>
<dbReference type="PANTHER" id="PTHR23291:SF115">
    <property type="entry name" value="MODULATOR OF FTSH PROTEASE YCCA"/>
    <property type="match status" value="1"/>
</dbReference>
<keyword evidence="6 7" id="KW-0472">Membrane</keyword>
<dbReference type="GO" id="GO:0006508">
    <property type="term" value="P:proteolysis"/>
    <property type="evidence" value="ECO:0007669"/>
    <property type="project" value="UniProtKB-KW"/>
</dbReference>
<dbReference type="STRING" id="1122252.SAMN05660443_1343"/>
<evidence type="ECO:0000256" key="7">
    <source>
        <dbReference type="RuleBase" id="RU004379"/>
    </source>
</evidence>
<dbReference type="OrthoDB" id="9813298at2"/>
<feature type="transmembrane region" description="Helical" evidence="7">
    <location>
        <begin position="193"/>
        <end position="216"/>
    </location>
</feature>
<evidence type="ECO:0000313" key="9">
    <source>
        <dbReference type="Proteomes" id="UP000199058"/>
    </source>
</evidence>
<sequence>MRYDAQSTQTQAQSKALSPEAHRVLRNTYMLLGMTLAFSALTAFFAVATGLRLNIFVFFIGAYGFMFLTHKLADSAWGLLSVFGFTGFMGLSLGPILSMYLGAGMGNVVVSALGMTALVFFGLSAVALVTKKDFSFLGKFLLVGGLVLIAGIIANLFMGLTNLHLALSAGFVIFASALILFQTSEIVHGGETNYIRATVGLFVAIYNLFVSLLALLGMSND</sequence>
<dbReference type="PANTHER" id="PTHR23291">
    <property type="entry name" value="BAX INHIBITOR-RELATED"/>
    <property type="match status" value="1"/>
</dbReference>
<feature type="transmembrane region" description="Helical" evidence="7">
    <location>
        <begin position="29"/>
        <end position="47"/>
    </location>
</feature>
<dbReference type="Pfam" id="PF01027">
    <property type="entry name" value="Bax1-I"/>
    <property type="match status" value="1"/>
</dbReference>
<reference evidence="8 9" key="1">
    <citation type="submission" date="2016-10" db="EMBL/GenBank/DDBJ databases">
        <authorList>
            <person name="de Groot N.N."/>
        </authorList>
    </citation>
    <scope>NUCLEOTIDE SEQUENCE [LARGE SCALE GENOMIC DNA]</scope>
    <source>
        <strain evidence="8 9">DSM 18438</strain>
    </source>
</reference>
<proteinExistence type="inferred from homology"/>
<accession>A0A1I1G8D5</accession>
<keyword evidence="9" id="KW-1185">Reference proteome</keyword>
<dbReference type="EMBL" id="FOLH01000002">
    <property type="protein sequence ID" value="SFC05420.1"/>
    <property type="molecule type" value="Genomic_DNA"/>
</dbReference>
<feature type="transmembrane region" description="Helical" evidence="7">
    <location>
        <begin position="53"/>
        <end position="69"/>
    </location>
</feature>
<dbReference type="InterPro" id="IPR006213">
    <property type="entry name" value="Bax_inhbtr1_CS"/>
</dbReference>
<evidence type="ECO:0000256" key="1">
    <source>
        <dbReference type="ARBA" id="ARBA00004651"/>
    </source>
</evidence>
<feature type="transmembrane region" description="Helical" evidence="7">
    <location>
        <begin position="163"/>
        <end position="181"/>
    </location>
</feature>
<evidence type="ECO:0000313" key="8">
    <source>
        <dbReference type="EMBL" id="SFC05420.1"/>
    </source>
</evidence>
<feature type="transmembrane region" description="Helical" evidence="7">
    <location>
        <begin position="76"/>
        <end position="102"/>
    </location>
</feature>
<organism evidence="8 9">
    <name type="scientific">Marinospirillum celere</name>
    <dbReference type="NCBI Taxonomy" id="1122252"/>
    <lineage>
        <taxon>Bacteria</taxon>
        <taxon>Pseudomonadati</taxon>
        <taxon>Pseudomonadota</taxon>
        <taxon>Gammaproteobacteria</taxon>
        <taxon>Oceanospirillales</taxon>
        <taxon>Oceanospirillaceae</taxon>
        <taxon>Marinospirillum</taxon>
    </lineage>
</organism>
<evidence type="ECO:0000256" key="3">
    <source>
        <dbReference type="ARBA" id="ARBA00022475"/>
    </source>
</evidence>
<evidence type="ECO:0000256" key="4">
    <source>
        <dbReference type="ARBA" id="ARBA00022692"/>
    </source>
</evidence>
<dbReference type="GO" id="GO:0008233">
    <property type="term" value="F:peptidase activity"/>
    <property type="evidence" value="ECO:0007669"/>
    <property type="project" value="UniProtKB-KW"/>
</dbReference>
<dbReference type="RefSeq" id="WP_091960994.1">
    <property type="nucleotide sequence ID" value="NZ_FOLH01000002.1"/>
</dbReference>